<dbReference type="GO" id="GO:0005930">
    <property type="term" value="C:axoneme"/>
    <property type="evidence" value="ECO:0007669"/>
    <property type="project" value="UniProtKB-SubCell"/>
</dbReference>
<organism evidence="2 3">
    <name type="scientific">Haematococcus lacustris</name>
    <name type="common">Green alga</name>
    <name type="synonym">Haematococcus pluvialis</name>
    <dbReference type="NCBI Taxonomy" id="44745"/>
    <lineage>
        <taxon>Eukaryota</taxon>
        <taxon>Viridiplantae</taxon>
        <taxon>Chlorophyta</taxon>
        <taxon>core chlorophytes</taxon>
        <taxon>Chlorophyceae</taxon>
        <taxon>CS clade</taxon>
        <taxon>Chlamydomonadales</taxon>
        <taxon>Haematococcaceae</taxon>
        <taxon>Haematococcus</taxon>
    </lineage>
</organism>
<protein>
    <submittedName>
        <fullName evidence="2">Uncharacterized protein</fullName>
    </submittedName>
</protein>
<gene>
    <name evidence="2" type="ORF">HaLaN_31820</name>
</gene>
<dbReference type="EMBL" id="BLLF01006829">
    <property type="protein sequence ID" value="GFH32579.1"/>
    <property type="molecule type" value="Genomic_DNA"/>
</dbReference>
<evidence type="ECO:0000256" key="1">
    <source>
        <dbReference type="ARBA" id="ARBA00004430"/>
    </source>
</evidence>
<reference evidence="2 3" key="1">
    <citation type="submission" date="2020-02" db="EMBL/GenBank/DDBJ databases">
        <title>Draft genome sequence of Haematococcus lacustris strain NIES-144.</title>
        <authorList>
            <person name="Morimoto D."/>
            <person name="Nakagawa S."/>
            <person name="Yoshida T."/>
            <person name="Sawayama S."/>
        </authorList>
    </citation>
    <scope>NUCLEOTIDE SEQUENCE [LARGE SCALE GENOMIC DNA]</scope>
    <source>
        <strain evidence="2 3">NIES-144</strain>
    </source>
</reference>
<dbReference type="SUPFAM" id="SSF52058">
    <property type="entry name" value="L domain-like"/>
    <property type="match status" value="1"/>
</dbReference>
<accession>A0A6A0AI45</accession>
<comment type="subcellular location">
    <subcellularLocation>
        <location evidence="1">Cytoplasm</location>
        <location evidence="1">Cytoskeleton</location>
        <location evidence="1">Cilium axoneme</location>
    </subcellularLocation>
</comment>
<comment type="caution">
    <text evidence="2">The sequence shown here is derived from an EMBL/GenBank/DDBJ whole genome shotgun (WGS) entry which is preliminary data.</text>
</comment>
<feature type="non-terminal residue" evidence="2">
    <location>
        <position position="108"/>
    </location>
</feature>
<sequence>LVSLQHLSLSSNWLEGLGHSFALLCDLTHLTRLNLANISTRKQPLVISTMVLQLQQLRELDVSNNAACEECDEDESDGNDVLEPGWCLKHVQSSWYMDCCGVLHGGVL</sequence>
<feature type="non-terminal residue" evidence="2">
    <location>
        <position position="1"/>
    </location>
</feature>
<proteinExistence type="predicted"/>
<name>A0A6A0AI45_HAELA</name>
<dbReference type="Gene3D" id="3.80.10.10">
    <property type="entry name" value="Ribonuclease Inhibitor"/>
    <property type="match status" value="1"/>
</dbReference>
<dbReference type="InterPro" id="IPR032675">
    <property type="entry name" value="LRR_dom_sf"/>
</dbReference>
<dbReference type="AlphaFoldDB" id="A0A6A0AI45"/>
<keyword evidence="3" id="KW-1185">Reference proteome</keyword>
<evidence type="ECO:0000313" key="3">
    <source>
        <dbReference type="Proteomes" id="UP000485058"/>
    </source>
</evidence>
<dbReference type="Proteomes" id="UP000485058">
    <property type="component" value="Unassembled WGS sequence"/>
</dbReference>
<evidence type="ECO:0000313" key="2">
    <source>
        <dbReference type="EMBL" id="GFH32579.1"/>
    </source>
</evidence>